<gene>
    <name evidence="1" type="ORF">DERYTH_LOCUS14613</name>
</gene>
<organism evidence="1 2">
    <name type="scientific">Dentiscutata erythropus</name>
    <dbReference type="NCBI Taxonomy" id="1348616"/>
    <lineage>
        <taxon>Eukaryota</taxon>
        <taxon>Fungi</taxon>
        <taxon>Fungi incertae sedis</taxon>
        <taxon>Mucoromycota</taxon>
        <taxon>Glomeromycotina</taxon>
        <taxon>Glomeromycetes</taxon>
        <taxon>Diversisporales</taxon>
        <taxon>Gigasporaceae</taxon>
        <taxon>Dentiscutata</taxon>
    </lineage>
</organism>
<accession>A0A9N9NCH3</accession>
<evidence type="ECO:0000313" key="2">
    <source>
        <dbReference type="Proteomes" id="UP000789405"/>
    </source>
</evidence>
<dbReference type="InterPro" id="IPR041078">
    <property type="entry name" value="Plavaka"/>
</dbReference>
<dbReference type="Proteomes" id="UP000789405">
    <property type="component" value="Unassembled WGS sequence"/>
</dbReference>
<evidence type="ECO:0000313" key="1">
    <source>
        <dbReference type="EMBL" id="CAG8724739.1"/>
    </source>
</evidence>
<sequence length="523" mass="60982">MKLILAFPPIQTRDQDSADKSYPVFDAQKIELDLTCDDQETTDESDSMFDDQETINESDLIVENRENTNESDLILNNQDTSNETDSIFDDHETENESSSIFDDEFVSMFDEQEIVDKCDPIFNDCEIADVFSEENADDLNKIFEEDVLEDSEETEDKLWSNDGEHDNIDFPNVIYRDFIDIGSITFLILLEIRYLILKKILPRSTKEGLHFLDTLKKNHVKFSSTSVAQGHQERVYSEFYNCNWWGHVQQHIPFGHKVLAIILYLDTTTLDRLGKNSRHPVFISLGNIPTNLRNKAKSKALVGIIPTLQGTKEKQQTPQFRQLIRSTFYKCIKIFIKPLHLQYQSEVLLKINSYNLRYNMVIATGQGKYYSLYEEINSFWSHLCFNIYIAMVPERMHHLDLGLFPYMVKFTRDLLKFHGGITLVNKMDLRLGLIPRYPGLKVFNSGLADLALFTASEYKHMMKIMPFVLEGLIEENESLVNMFINWNKMYQQSRQYKFTQTKLFQFENLLIFSVRSLRTAAGF</sequence>
<protein>
    <submittedName>
        <fullName evidence="1">2513_t:CDS:1</fullName>
    </submittedName>
</protein>
<dbReference type="OrthoDB" id="2439173at2759"/>
<name>A0A9N9NCH3_9GLOM</name>
<comment type="caution">
    <text evidence="1">The sequence shown here is derived from an EMBL/GenBank/DDBJ whole genome shotgun (WGS) entry which is preliminary data.</text>
</comment>
<dbReference type="AlphaFoldDB" id="A0A9N9NCH3"/>
<dbReference type="EMBL" id="CAJVPY010011154">
    <property type="protein sequence ID" value="CAG8724739.1"/>
    <property type="molecule type" value="Genomic_DNA"/>
</dbReference>
<dbReference type="Pfam" id="PF18759">
    <property type="entry name" value="Plavaka"/>
    <property type="match status" value="1"/>
</dbReference>
<proteinExistence type="predicted"/>
<keyword evidence="2" id="KW-1185">Reference proteome</keyword>
<reference evidence="1" key="1">
    <citation type="submission" date="2021-06" db="EMBL/GenBank/DDBJ databases">
        <authorList>
            <person name="Kallberg Y."/>
            <person name="Tangrot J."/>
            <person name="Rosling A."/>
        </authorList>
    </citation>
    <scope>NUCLEOTIDE SEQUENCE</scope>
    <source>
        <strain evidence="1">MA453B</strain>
    </source>
</reference>